<keyword evidence="1" id="KW-0812">Transmembrane</keyword>
<keyword evidence="1" id="KW-1133">Transmembrane helix</keyword>
<reference evidence="2 3" key="1">
    <citation type="submission" date="2023-07" db="EMBL/GenBank/DDBJ databases">
        <title>Genomic Encyclopedia of Type Strains, Phase IV (KMG-IV): sequencing the most valuable type-strain genomes for metagenomic binning, comparative biology and taxonomic classification.</title>
        <authorList>
            <person name="Goeker M."/>
        </authorList>
    </citation>
    <scope>NUCLEOTIDE SEQUENCE [LARGE SCALE GENOMIC DNA]</scope>
    <source>
        <strain evidence="2 3">DSM 22616</strain>
    </source>
</reference>
<evidence type="ECO:0008006" key="4">
    <source>
        <dbReference type="Google" id="ProtNLM"/>
    </source>
</evidence>
<organism evidence="2 3">
    <name type="scientific">Peptoniphilus koenoeneniae</name>
    <dbReference type="NCBI Taxonomy" id="507751"/>
    <lineage>
        <taxon>Bacteria</taxon>
        <taxon>Bacillati</taxon>
        <taxon>Bacillota</taxon>
        <taxon>Tissierellia</taxon>
        <taxon>Tissierellales</taxon>
        <taxon>Peptoniphilaceae</taxon>
        <taxon>Peptoniphilus</taxon>
    </lineage>
</organism>
<keyword evidence="1" id="KW-0472">Membrane</keyword>
<evidence type="ECO:0000313" key="3">
    <source>
        <dbReference type="Proteomes" id="UP001236559"/>
    </source>
</evidence>
<gene>
    <name evidence="2" type="ORF">J2S72_001168</name>
</gene>
<name>A0ABU0AV99_9FIRM</name>
<keyword evidence="3" id="KW-1185">Reference proteome</keyword>
<comment type="caution">
    <text evidence="2">The sequence shown here is derived from an EMBL/GenBank/DDBJ whole genome shotgun (WGS) entry which is preliminary data.</text>
</comment>
<dbReference type="Proteomes" id="UP001236559">
    <property type="component" value="Unassembled WGS sequence"/>
</dbReference>
<sequence>MDWQRAKKIMLLILLITNLILFALILYRYENYKDKTSSGEFINKVSELLKTKDISLETKIPKYKLNMKSLNVEFETYDLDKMNSLFFNDLGIVSTTTRGNGRIDFKDSSFILINSRRILYERQKGQGYTIENLEDAVKASKDFLVKHGLSNTDMIITKMEKEEDQFIVEYRKLYDNKLLETSYTNFQMDKNGVRKLDRLWLNVIDESGRKIYMESASKALLSILEKDISDKKITKIEACYYFDPEEQGYIDDITKVLQGRAIPSWRIEFDDGEDLIVENY</sequence>
<evidence type="ECO:0000256" key="1">
    <source>
        <dbReference type="SAM" id="Phobius"/>
    </source>
</evidence>
<accession>A0ABU0AV99</accession>
<protein>
    <recommendedName>
        <fullName evidence="4">YycH protein</fullName>
    </recommendedName>
</protein>
<evidence type="ECO:0000313" key="2">
    <source>
        <dbReference type="EMBL" id="MDQ0275144.1"/>
    </source>
</evidence>
<dbReference type="InterPro" id="IPR042274">
    <property type="entry name" value="YycH/YycI_2"/>
</dbReference>
<proteinExistence type="predicted"/>
<dbReference type="RefSeq" id="WP_307495160.1">
    <property type="nucleotide sequence ID" value="NZ_JAUSTN010000005.1"/>
</dbReference>
<dbReference type="Gene3D" id="3.30.310.160">
    <property type="entry name" value="YycH protein, domain 2"/>
    <property type="match status" value="1"/>
</dbReference>
<feature type="transmembrane region" description="Helical" evidence="1">
    <location>
        <begin position="9"/>
        <end position="29"/>
    </location>
</feature>
<dbReference type="EMBL" id="JAUSTN010000005">
    <property type="protein sequence ID" value="MDQ0275144.1"/>
    <property type="molecule type" value="Genomic_DNA"/>
</dbReference>